<feature type="signal peptide" evidence="1">
    <location>
        <begin position="1"/>
        <end position="18"/>
    </location>
</feature>
<accession>A0A166WSL5</accession>
<reference evidence="2 3" key="1">
    <citation type="submission" date="2013-07" db="EMBL/GenBank/DDBJ databases">
        <title>Comparative Genomic and Metabolomic Analysis of Twelve Strains of Pseudoalteromonas luteoviolacea.</title>
        <authorList>
            <person name="Vynne N.G."/>
            <person name="Mansson M."/>
            <person name="Gram L."/>
        </authorList>
    </citation>
    <scope>NUCLEOTIDE SEQUENCE [LARGE SCALE GENOMIC DNA]</scope>
    <source>
        <strain evidence="2 3">DSM 6061</strain>
    </source>
</reference>
<evidence type="ECO:0000313" key="2">
    <source>
        <dbReference type="EMBL" id="KZN38029.1"/>
    </source>
</evidence>
<dbReference type="PATRIC" id="fig|1365250.3.peg.2329"/>
<sequence>MKKIVFLLALFLVPNAWAAVLTVNNASVTSVKVYETPDDSLNVWLFINGQGRIGPNPDNTSVTCELWTHDKTVHSTALAALMSGKKVSVSYVDRGDKSHWCKVRELAISAN</sequence>
<keyword evidence="1" id="KW-0732">Signal</keyword>
<name>A0A166WSL5_9GAMM</name>
<dbReference type="RefSeq" id="WP_063357814.1">
    <property type="nucleotide sequence ID" value="NZ_AQHB01000046.1"/>
</dbReference>
<feature type="chain" id="PRO_5007881986" evidence="1">
    <location>
        <begin position="19"/>
        <end position="111"/>
    </location>
</feature>
<dbReference type="EMBL" id="AUYB01000102">
    <property type="protein sequence ID" value="KZN38029.1"/>
    <property type="molecule type" value="Genomic_DNA"/>
</dbReference>
<organism evidence="2 3">
    <name type="scientific">Pseudoalteromonas luteoviolacea DSM 6061</name>
    <dbReference type="NCBI Taxonomy" id="1365250"/>
    <lineage>
        <taxon>Bacteria</taxon>
        <taxon>Pseudomonadati</taxon>
        <taxon>Pseudomonadota</taxon>
        <taxon>Gammaproteobacteria</taxon>
        <taxon>Alteromonadales</taxon>
        <taxon>Pseudoalteromonadaceae</taxon>
        <taxon>Pseudoalteromonas</taxon>
    </lineage>
</organism>
<keyword evidence="3" id="KW-1185">Reference proteome</keyword>
<comment type="caution">
    <text evidence="2">The sequence shown here is derived from an EMBL/GenBank/DDBJ whole genome shotgun (WGS) entry which is preliminary data.</text>
</comment>
<gene>
    <name evidence="2" type="ORF">N475_15490</name>
</gene>
<evidence type="ECO:0000256" key="1">
    <source>
        <dbReference type="SAM" id="SignalP"/>
    </source>
</evidence>
<protein>
    <submittedName>
        <fullName evidence="2">Uncharacterized protein</fullName>
    </submittedName>
</protein>
<dbReference type="AlphaFoldDB" id="A0A166WSL5"/>
<proteinExistence type="predicted"/>
<dbReference type="Proteomes" id="UP000076643">
    <property type="component" value="Unassembled WGS sequence"/>
</dbReference>
<evidence type="ECO:0000313" key="3">
    <source>
        <dbReference type="Proteomes" id="UP000076643"/>
    </source>
</evidence>